<keyword evidence="2" id="KW-1185">Reference proteome</keyword>
<name>A0AAV2MYV1_9HYME</name>
<gene>
    <name evidence="1" type="ORF">LPLAT_LOCUS9496</name>
</gene>
<proteinExistence type="predicted"/>
<dbReference type="EMBL" id="CAXIPU020000710">
    <property type="protein sequence ID" value="CAL1672590.1"/>
    <property type="molecule type" value="Genomic_DNA"/>
</dbReference>
<protein>
    <submittedName>
        <fullName evidence="1">Uncharacterized protein</fullName>
    </submittedName>
</protein>
<dbReference type="Proteomes" id="UP001497644">
    <property type="component" value="Unassembled WGS sequence"/>
</dbReference>
<comment type="caution">
    <text evidence="1">The sequence shown here is derived from an EMBL/GenBank/DDBJ whole genome shotgun (WGS) entry which is preliminary data.</text>
</comment>
<organism evidence="1 2">
    <name type="scientific">Lasius platythorax</name>
    <dbReference type="NCBI Taxonomy" id="488582"/>
    <lineage>
        <taxon>Eukaryota</taxon>
        <taxon>Metazoa</taxon>
        <taxon>Ecdysozoa</taxon>
        <taxon>Arthropoda</taxon>
        <taxon>Hexapoda</taxon>
        <taxon>Insecta</taxon>
        <taxon>Pterygota</taxon>
        <taxon>Neoptera</taxon>
        <taxon>Endopterygota</taxon>
        <taxon>Hymenoptera</taxon>
        <taxon>Apocrita</taxon>
        <taxon>Aculeata</taxon>
        <taxon>Formicoidea</taxon>
        <taxon>Formicidae</taxon>
        <taxon>Formicinae</taxon>
        <taxon>Lasius</taxon>
        <taxon>Lasius</taxon>
    </lineage>
</organism>
<sequence>MYAGLCNKGDANSASIRFYYDLLDCVMELARRLAASHRNTGKFLDYKNQLFKRLKVQERDGGEGLIPSYL</sequence>
<evidence type="ECO:0000313" key="2">
    <source>
        <dbReference type="Proteomes" id="UP001497644"/>
    </source>
</evidence>
<accession>A0AAV2MYV1</accession>
<reference evidence="1" key="1">
    <citation type="submission" date="2024-04" db="EMBL/GenBank/DDBJ databases">
        <authorList>
            <consortium name="Molecular Ecology Group"/>
        </authorList>
    </citation>
    <scope>NUCLEOTIDE SEQUENCE</scope>
</reference>
<evidence type="ECO:0000313" key="1">
    <source>
        <dbReference type="EMBL" id="CAL1672590.1"/>
    </source>
</evidence>
<dbReference type="AlphaFoldDB" id="A0AAV2MYV1"/>